<evidence type="ECO:0000313" key="3">
    <source>
        <dbReference type="EMBL" id="KAF7496027.1"/>
    </source>
</evidence>
<feature type="chain" id="PRO_5038259393" evidence="2">
    <location>
        <begin position="29"/>
        <end position="399"/>
    </location>
</feature>
<feature type="region of interest" description="Disordered" evidence="1">
    <location>
        <begin position="79"/>
        <end position="103"/>
    </location>
</feature>
<dbReference type="PANTHER" id="PTHR11008">
    <property type="entry name" value="PROTEIN TAKEOUT-LIKE PROTEIN"/>
    <property type="match status" value="1"/>
</dbReference>
<protein>
    <submittedName>
        <fullName evidence="3 4">Uncharacterized protein</fullName>
    </submittedName>
</protein>
<evidence type="ECO:0000256" key="1">
    <source>
        <dbReference type="SAM" id="MobiDB-lite"/>
    </source>
</evidence>
<evidence type="ECO:0000313" key="5">
    <source>
        <dbReference type="Proteomes" id="UP000070412"/>
    </source>
</evidence>
<dbReference type="Proteomes" id="UP000070412">
    <property type="component" value="Unassembled WGS sequence"/>
</dbReference>
<proteinExistence type="predicted"/>
<dbReference type="OrthoDB" id="6412801at2759"/>
<dbReference type="AlphaFoldDB" id="A0A834RHR8"/>
<reference evidence="5" key="1">
    <citation type="journal article" date="2020" name="PLoS Negl. Trop. Dis.">
        <title>High-quality nuclear genome for Sarcoptes scabiei-A critical resource for a neglected parasite.</title>
        <authorList>
            <person name="Korhonen P.K."/>
            <person name="Gasser R.B."/>
            <person name="Ma G."/>
            <person name="Wang T."/>
            <person name="Stroehlein A.J."/>
            <person name="Young N.D."/>
            <person name="Ang C.S."/>
            <person name="Fernando D.D."/>
            <person name="Lu H.C."/>
            <person name="Taylor S."/>
            <person name="Reynolds S.L."/>
            <person name="Mofiz E."/>
            <person name="Najaraj S.H."/>
            <person name="Gowda H."/>
            <person name="Madugundu A."/>
            <person name="Renuse S."/>
            <person name="Holt D."/>
            <person name="Pandey A."/>
            <person name="Papenfuss A.T."/>
            <person name="Fischer K."/>
        </authorList>
    </citation>
    <scope>NUCLEOTIDE SEQUENCE [LARGE SCALE GENOMIC DNA]</scope>
</reference>
<name>A0A834RHR8_SARSC</name>
<feature type="compositionally biased region" description="Low complexity" evidence="1">
    <location>
        <begin position="85"/>
        <end position="100"/>
    </location>
</feature>
<keyword evidence="2" id="KW-0732">Signal</keyword>
<dbReference type="PANTHER" id="PTHR11008:SF13">
    <property type="entry name" value="FI04421P"/>
    <property type="match status" value="1"/>
</dbReference>
<feature type="signal peptide" evidence="2">
    <location>
        <begin position="1"/>
        <end position="28"/>
    </location>
</feature>
<accession>A0A834RHR8</accession>
<evidence type="ECO:0000313" key="4">
    <source>
        <dbReference type="EnsemblMetazoa" id="KAF7496027.1"/>
    </source>
</evidence>
<dbReference type="EMBL" id="WVUK01000042">
    <property type="protein sequence ID" value="KAF7496027.1"/>
    <property type="molecule type" value="Genomic_DNA"/>
</dbReference>
<reference evidence="3" key="2">
    <citation type="submission" date="2020-01" db="EMBL/GenBank/DDBJ databases">
        <authorList>
            <person name="Korhonen P.K.K."/>
            <person name="Guangxu M.G."/>
            <person name="Wang T.W."/>
            <person name="Stroehlein A.J.S."/>
            <person name="Young N.D."/>
            <person name="Ang C.-S.A."/>
            <person name="Fernando D.W.F."/>
            <person name="Lu H.L."/>
            <person name="Taylor S.T."/>
            <person name="Ehtesham M.E.M."/>
            <person name="Najaraj S.H.N."/>
            <person name="Harsha G.H.G."/>
            <person name="Madugundu A.M."/>
            <person name="Renuse S.R."/>
            <person name="Holt D.H."/>
            <person name="Pandey A.P."/>
            <person name="Papenfuss A.P."/>
            <person name="Gasser R.B.G."/>
            <person name="Fischer K.F."/>
        </authorList>
    </citation>
    <scope>NUCLEOTIDE SEQUENCE</scope>
    <source>
        <strain evidence="3">SSS_KF_BRIS2020</strain>
    </source>
</reference>
<dbReference type="Pfam" id="PF06585">
    <property type="entry name" value="JHBP"/>
    <property type="match status" value="1"/>
</dbReference>
<gene>
    <name evidence="3" type="ORF">SSS_307</name>
</gene>
<reference evidence="4" key="3">
    <citation type="submission" date="2022-06" db="UniProtKB">
        <authorList>
            <consortium name="EnsemblMetazoa"/>
        </authorList>
    </citation>
    <scope>IDENTIFICATION</scope>
</reference>
<organism evidence="3">
    <name type="scientific">Sarcoptes scabiei</name>
    <name type="common">Itch mite</name>
    <name type="synonym">Acarus scabiei</name>
    <dbReference type="NCBI Taxonomy" id="52283"/>
    <lineage>
        <taxon>Eukaryota</taxon>
        <taxon>Metazoa</taxon>
        <taxon>Ecdysozoa</taxon>
        <taxon>Arthropoda</taxon>
        <taxon>Chelicerata</taxon>
        <taxon>Arachnida</taxon>
        <taxon>Acari</taxon>
        <taxon>Acariformes</taxon>
        <taxon>Sarcoptiformes</taxon>
        <taxon>Astigmata</taxon>
        <taxon>Psoroptidia</taxon>
        <taxon>Sarcoptoidea</taxon>
        <taxon>Sarcoptidae</taxon>
        <taxon>Sarcoptinae</taxon>
        <taxon>Sarcoptes</taxon>
    </lineage>
</organism>
<dbReference type="EnsemblMetazoa" id="SSS_307s_mrna">
    <property type="protein sequence ID" value="KAF7496027.1"/>
    <property type="gene ID" value="SSS_307"/>
</dbReference>
<evidence type="ECO:0000256" key="2">
    <source>
        <dbReference type="SAM" id="SignalP"/>
    </source>
</evidence>
<keyword evidence="5" id="KW-1185">Reference proteome</keyword>
<dbReference type="InterPro" id="IPR038606">
    <property type="entry name" value="To_sf"/>
</dbReference>
<dbReference type="SMART" id="SM00700">
    <property type="entry name" value="JHBP"/>
    <property type="match status" value="1"/>
</dbReference>
<dbReference type="InterPro" id="IPR010562">
    <property type="entry name" value="Haemolymph_juvenile_hormone-bd"/>
</dbReference>
<dbReference type="Gene3D" id="3.15.10.30">
    <property type="entry name" value="Haemolymph juvenile hormone binding protein"/>
    <property type="match status" value="1"/>
</dbReference>
<sequence length="399" mass="44846">MKLLNRISFDTLTLCLLLISISFDGIRSDDPNGSDLTSESISSHLTVTTLSPSLLNEAISAPLSVDSSDDDHSRSDSIVLKNEITSNNRSSSTSSSSSSSLVQSKQSEVITKKDLEKLATIINLDETKKSKLEILSEKLNKLADRIEKSDGRLKPELLLDEFIPDPLNVRDIKVEKDDWISSYNGHFTNVTMHGIRTLRIESIKVNIAKTNAQIELAISQIFLTGSYKLDGSVSFVDINGAGPFRFNISDMSIEAYGNLQRSPNGKLKIESIEMDINPNEVNLDLENFEVLGSEVIAQTIISTLSEIIFDRVKYTVIEKASIKIQSLINKRLEAIPWETIIKGDSEVIFDDIVAMVGKKSIIVSIRSHCHHSEDNWRQNYSKCFRWRFHSRLWMENYSV</sequence>